<dbReference type="InterPro" id="IPR005632">
    <property type="entry name" value="Chaperone_Skp"/>
</dbReference>
<dbReference type="PANTHER" id="PTHR35089">
    <property type="entry name" value="CHAPERONE PROTEIN SKP"/>
    <property type="match status" value="1"/>
</dbReference>
<dbReference type="GO" id="GO:0050821">
    <property type="term" value="P:protein stabilization"/>
    <property type="evidence" value="ECO:0007669"/>
    <property type="project" value="TreeGrafter"/>
</dbReference>
<keyword evidence="6" id="KW-1185">Reference proteome</keyword>
<evidence type="ECO:0000256" key="1">
    <source>
        <dbReference type="ARBA" id="ARBA00009091"/>
    </source>
</evidence>
<dbReference type="Proteomes" id="UP000294835">
    <property type="component" value="Unassembled WGS sequence"/>
</dbReference>
<evidence type="ECO:0000256" key="3">
    <source>
        <dbReference type="SAM" id="MobiDB-lite"/>
    </source>
</evidence>
<gene>
    <name evidence="5" type="ORF">EV662_106161</name>
</gene>
<evidence type="ECO:0000256" key="2">
    <source>
        <dbReference type="ARBA" id="ARBA00022729"/>
    </source>
</evidence>
<reference evidence="5 6" key="1">
    <citation type="submission" date="2019-03" db="EMBL/GenBank/DDBJ databases">
        <title>Genomic Encyclopedia of Type Strains, Phase IV (KMG-IV): sequencing the most valuable type-strain genomes for metagenomic binning, comparative biology and taxonomic classification.</title>
        <authorList>
            <person name="Goeker M."/>
        </authorList>
    </citation>
    <scope>NUCLEOTIDE SEQUENCE [LARGE SCALE GENOMIC DNA]</scope>
    <source>
        <strain evidence="5 6">DSM 18063</strain>
    </source>
</reference>
<dbReference type="Pfam" id="PF03938">
    <property type="entry name" value="OmpH"/>
    <property type="match status" value="1"/>
</dbReference>
<dbReference type="SUPFAM" id="SSF111384">
    <property type="entry name" value="OmpH-like"/>
    <property type="match status" value="1"/>
</dbReference>
<dbReference type="SMART" id="SM00935">
    <property type="entry name" value="OmpH"/>
    <property type="match status" value="1"/>
</dbReference>
<dbReference type="Gene3D" id="3.30.910.20">
    <property type="entry name" value="Skp domain"/>
    <property type="match status" value="1"/>
</dbReference>
<name>A0A4R2Q2T4_9RHOB</name>
<dbReference type="AlphaFoldDB" id="A0A4R2Q2T4"/>
<dbReference type="GO" id="GO:0005829">
    <property type="term" value="C:cytosol"/>
    <property type="evidence" value="ECO:0007669"/>
    <property type="project" value="TreeGrafter"/>
</dbReference>
<keyword evidence="2 4" id="KW-0732">Signal</keyword>
<accession>A0A4R2Q2T4</accession>
<organism evidence="5 6">
    <name type="scientific">Rhodovulum marinum</name>
    <dbReference type="NCBI Taxonomy" id="320662"/>
    <lineage>
        <taxon>Bacteria</taxon>
        <taxon>Pseudomonadati</taxon>
        <taxon>Pseudomonadota</taxon>
        <taxon>Alphaproteobacteria</taxon>
        <taxon>Rhodobacterales</taxon>
        <taxon>Paracoccaceae</taxon>
        <taxon>Rhodovulum</taxon>
    </lineage>
</organism>
<evidence type="ECO:0000313" key="6">
    <source>
        <dbReference type="Proteomes" id="UP000294835"/>
    </source>
</evidence>
<comment type="caution">
    <text evidence="5">The sequence shown here is derived from an EMBL/GenBank/DDBJ whole genome shotgun (WGS) entry which is preliminary data.</text>
</comment>
<feature type="chain" id="PRO_5020269543" evidence="4">
    <location>
        <begin position="22"/>
        <end position="200"/>
    </location>
</feature>
<feature type="signal peptide" evidence="4">
    <location>
        <begin position="1"/>
        <end position="21"/>
    </location>
</feature>
<protein>
    <submittedName>
        <fullName evidence="5">Periplasmic chaperone for outer membrane proteins Skp</fullName>
    </submittedName>
</protein>
<comment type="similarity">
    <text evidence="1">Belongs to the Skp family.</text>
</comment>
<feature type="compositionally biased region" description="Pro residues" evidence="3">
    <location>
        <begin position="185"/>
        <end position="194"/>
    </location>
</feature>
<sequence>MRTVILNLFLGCTMVAGPLAAQETGGGVLLRSPILTIDQDRLFTDSRFGQALVESLEAESAALAAENRRIEAELIAEERALTERRTGLPAEEFRALAEAFDAKVVEIRRAQDTKSRALNQRSEADRQAFYRQALPLVAEIVRERGAVVVLERGAVILSAEQVDITDEAIQAIDRTLGTEAIRDMPAPPPANPDDPPARAE</sequence>
<dbReference type="GO" id="GO:0051082">
    <property type="term" value="F:unfolded protein binding"/>
    <property type="evidence" value="ECO:0007669"/>
    <property type="project" value="InterPro"/>
</dbReference>
<evidence type="ECO:0000256" key="4">
    <source>
        <dbReference type="SAM" id="SignalP"/>
    </source>
</evidence>
<dbReference type="PANTHER" id="PTHR35089:SF1">
    <property type="entry name" value="CHAPERONE PROTEIN SKP"/>
    <property type="match status" value="1"/>
</dbReference>
<feature type="region of interest" description="Disordered" evidence="3">
    <location>
        <begin position="178"/>
        <end position="200"/>
    </location>
</feature>
<dbReference type="EMBL" id="SLXP01000006">
    <property type="protein sequence ID" value="TCP40945.1"/>
    <property type="molecule type" value="Genomic_DNA"/>
</dbReference>
<evidence type="ECO:0000313" key="5">
    <source>
        <dbReference type="EMBL" id="TCP40945.1"/>
    </source>
</evidence>
<proteinExistence type="inferred from homology"/>
<dbReference type="InterPro" id="IPR024930">
    <property type="entry name" value="Skp_dom_sf"/>
</dbReference>